<dbReference type="PANTHER" id="PTHR34384">
    <property type="entry name" value="L-2,3-DIAMINOPROPANOATE--CITRATE LIGASE"/>
    <property type="match status" value="1"/>
</dbReference>
<reference evidence="6" key="1">
    <citation type="submission" date="2022-06" db="EMBL/GenBank/DDBJ databases">
        <title>Sequencing the genomes of 1000 actinobacteria strains.</title>
        <authorList>
            <person name="Klenk H.-P."/>
        </authorList>
    </citation>
    <scope>NUCLEOTIDE SEQUENCE</scope>
    <source>
        <strain evidence="6">DSM 22016</strain>
    </source>
</reference>
<dbReference type="EMBL" id="JAMZDY010000001">
    <property type="protein sequence ID" value="MCP2370295.1"/>
    <property type="molecule type" value="Genomic_DNA"/>
</dbReference>
<dbReference type="GO" id="GO:0016881">
    <property type="term" value="F:acid-amino acid ligase activity"/>
    <property type="evidence" value="ECO:0007669"/>
    <property type="project" value="UniProtKB-ARBA"/>
</dbReference>
<evidence type="ECO:0000313" key="6">
    <source>
        <dbReference type="EMBL" id="MCP2370295.1"/>
    </source>
</evidence>
<dbReference type="RefSeq" id="WP_232057551.1">
    <property type="nucleotide sequence ID" value="NZ_JAMZDY010000001.1"/>
</dbReference>
<organism evidence="6 7">
    <name type="scientific">Agromyces terreus</name>
    <dbReference type="NCBI Taxonomy" id="424795"/>
    <lineage>
        <taxon>Bacteria</taxon>
        <taxon>Bacillati</taxon>
        <taxon>Actinomycetota</taxon>
        <taxon>Actinomycetes</taxon>
        <taxon>Micrococcales</taxon>
        <taxon>Microbacteriaceae</taxon>
        <taxon>Agromyces</taxon>
    </lineage>
</organism>
<comment type="similarity">
    <text evidence="2">Belongs to the IucA/IucC family.</text>
</comment>
<dbReference type="AlphaFoldDB" id="A0A9X2H029"/>
<dbReference type="PANTHER" id="PTHR34384:SF6">
    <property type="entry name" value="STAPHYLOFERRIN B SYNTHASE"/>
    <property type="match status" value="1"/>
</dbReference>
<dbReference type="Proteomes" id="UP001139722">
    <property type="component" value="Unassembled WGS sequence"/>
</dbReference>
<feature type="region of interest" description="Disordered" evidence="3">
    <location>
        <begin position="49"/>
        <end position="158"/>
    </location>
</feature>
<dbReference type="Pfam" id="PF04183">
    <property type="entry name" value="IucA_IucC"/>
    <property type="match status" value="1"/>
</dbReference>
<feature type="domain" description="Aerobactin siderophore biosynthesis IucA/IucC N-terminal" evidence="4">
    <location>
        <begin position="255"/>
        <end position="504"/>
    </location>
</feature>
<sequence length="745" mass="80286">MTHTTQDDRMPQPTRAANPAAHLTPAAMAGAQRHLVAKAIAEFTHERLLAPEPVPAAGRGGAPTPSRDHQPAGLETLRSSTGEPHPAGRGGAPAPSRDHGPAGLETLRSSTGEPHPAGRGGAPAPSRDHEPAGLETLRSPTDEPAGLETLRSSTGEPTGGSYRLLLDGGRVEYRFDADRFALEHWVLDEPSLERFVDGTPTPLDAQAFIIELQPLLGIPDALLATYLEEIASTLASAAFKLTQGGPTAAELARADFQTIESAMTEGHPGFVANNGRIGFGVSEYSAYAPEACEPFRLVWLAARREFTHFAVGEGLEARSFLRDQLGHAQHDALEARIVSAGLDPADYELLPVHPWQWEHRIAITFAPDLAKQNLVFLGEGFDRYLAQQSLRTMFNADDWGRDYVKTALSIQNMGFLRGLSPAYMRVTPAINDWVAELVGADATLGEAGFRVLREHASVGYTGDAYHRTRTVSPHRKMLAALWRESPVPLLAPNQRLSTMAALLHRDAVGASVASALVAASALPAVEWVRAYLRAYLRPLVHCLRAYDLAFMPHGENLILVLEDAVPVGVFMKDIGEEVALLSAPRPGAEGRTPAVPPVPPVPEDVQRIIAEVDDAEKALAIFTDVFDGVLRHLAGILHRDGTLDEHTFWALVAECVDEHEVAHPHLESGIDLRAETFAHSCLNRLQLRNTLQMVDLANQSESLIYAGEMANPIARSRRFGAPACSGSGRFQAPDAAAAESSTATA</sequence>
<dbReference type="Pfam" id="PF06276">
    <property type="entry name" value="FhuF"/>
    <property type="match status" value="1"/>
</dbReference>
<evidence type="ECO:0000256" key="1">
    <source>
        <dbReference type="ARBA" id="ARBA00004924"/>
    </source>
</evidence>
<feature type="compositionally biased region" description="Low complexity" evidence="3">
    <location>
        <begin position="16"/>
        <end position="29"/>
    </location>
</feature>
<feature type="region of interest" description="Disordered" evidence="3">
    <location>
        <begin position="1"/>
        <end position="29"/>
    </location>
</feature>
<dbReference type="Gene3D" id="1.10.510.40">
    <property type="match status" value="1"/>
</dbReference>
<dbReference type="InterPro" id="IPR022770">
    <property type="entry name" value="IucA/IucC-like_C"/>
</dbReference>
<feature type="domain" description="Aerobactin siderophore biosynthesis IucA/IucC-like C-terminal" evidence="5">
    <location>
        <begin position="526"/>
        <end position="690"/>
    </location>
</feature>
<name>A0A9X2H029_9MICO</name>
<dbReference type="Gene3D" id="3.30.310.280">
    <property type="match status" value="2"/>
</dbReference>
<comment type="pathway">
    <text evidence="1">Siderophore biosynthesis.</text>
</comment>
<proteinExistence type="inferred from homology"/>
<dbReference type="Gene3D" id="6.10.250.3370">
    <property type="match status" value="1"/>
</dbReference>
<dbReference type="InterPro" id="IPR037455">
    <property type="entry name" value="LucA/IucC-like"/>
</dbReference>
<accession>A0A9X2H029</accession>
<evidence type="ECO:0000313" key="7">
    <source>
        <dbReference type="Proteomes" id="UP001139722"/>
    </source>
</evidence>
<feature type="compositionally biased region" description="Basic and acidic residues" evidence="3">
    <location>
        <begin position="1"/>
        <end position="10"/>
    </location>
</feature>
<evidence type="ECO:0000256" key="2">
    <source>
        <dbReference type="ARBA" id="ARBA00007832"/>
    </source>
</evidence>
<evidence type="ECO:0000259" key="4">
    <source>
        <dbReference type="Pfam" id="PF04183"/>
    </source>
</evidence>
<protein>
    <submittedName>
        <fullName evidence="6">Siderophore synthetase component</fullName>
    </submittedName>
</protein>
<dbReference type="InterPro" id="IPR007310">
    <property type="entry name" value="Aerobactin_biosyn_IucA/IucC_N"/>
</dbReference>
<keyword evidence="7" id="KW-1185">Reference proteome</keyword>
<comment type="caution">
    <text evidence="6">The sequence shown here is derived from an EMBL/GenBank/DDBJ whole genome shotgun (WGS) entry which is preliminary data.</text>
</comment>
<evidence type="ECO:0000256" key="3">
    <source>
        <dbReference type="SAM" id="MobiDB-lite"/>
    </source>
</evidence>
<evidence type="ECO:0000259" key="5">
    <source>
        <dbReference type="Pfam" id="PF06276"/>
    </source>
</evidence>
<gene>
    <name evidence="6" type="ORF">BJ978_000971</name>
</gene>
<dbReference type="GO" id="GO:0019290">
    <property type="term" value="P:siderophore biosynthetic process"/>
    <property type="evidence" value="ECO:0007669"/>
    <property type="project" value="InterPro"/>
</dbReference>